<accession>A0AC35FZ46</accession>
<sequence>MKFGRSIPLLLFFGLLLPTFIIAESKKCDVGGKCYWNGQFANDLFSGMETKFCDDGMCYAFKCLRADGQIMYGSGCYEDFVNTCGFIQSSIMENAKRNKKFRYSDESVIAVSCGDEITDLSSCAQLEFNNYVDENIKDVFGSKHNKTENQLKPCDNDDKFISPFKPQVQCLKGGQCLTGRIKSLPPFDFSYVTCNACAGFYCNVNGKFITGFGCLNDFERICTRVPAAEMQKIKARKKLYNYIDENNMVSSCAYGEYCSVLLFESFGATVEDKKIGRIGAPVFASKGEICPYDPPQPPKPSEPKENGSNGYKFSGMFALGLILFYIW</sequence>
<evidence type="ECO:0000313" key="2">
    <source>
        <dbReference type="WBParaSite" id="PS1159_v2.g2235.t1"/>
    </source>
</evidence>
<organism evidence="1 2">
    <name type="scientific">Panagrolaimus sp. PS1159</name>
    <dbReference type="NCBI Taxonomy" id="55785"/>
    <lineage>
        <taxon>Eukaryota</taxon>
        <taxon>Metazoa</taxon>
        <taxon>Ecdysozoa</taxon>
        <taxon>Nematoda</taxon>
        <taxon>Chromadorea</taxon>
        <taxon>Rhabditida</taxon>
        <taxon>Tylenchina</taxon>
        <taxon>Panagrolaimomorpha</taxon>
        <taxon>Panagrolaimoidea</taxon>
        <taxon>Panagrolaimidae</taxon>
        <taxon>Panagrolaimus</taxon>
    </lineage>
</organism>
<dbReference type="WBParaSite" id="PS1159_v2.g2235.t1">
    <property type="protein sequence ID" value="PS1159_v2.g2235.t1"/>
    <property type="gene ID" value="PS1159_v2.g2235"/>
</dbReference>
<reference evidence="2" key="1">
    <citation type="submission" date="2022-11" db="UniProtKB">
        <authorList>
            <consortium name="WormBaseParasite"/>
        </authorList>
    </citation>
    <scope>IDENTIFICATION</scope>
</reference>
<name>A0AC35FZ46_9BILA</name>
<evidence type="ECO:0000313" key="1">
    <source>
        <dbReference type="Proteomes" id="UP000887580"/>
    </source>
</evidence>
<dbReference type="Proteomes" id="UP000887580">
    <property type="component" value="Unplaced"/>
</dbReference>
<proteinExistence type="predicted"/>
<protein>
    <submittedName>
        <fullName evidence="2">Uncharacterized protein</fullName>
    </submittedName>
</protein>